<proteinExistence type="predicted"/>
<dbReference type="AlphaFoldDB" id="A0A975BRE9"/>
<name>A0A975BRE9_9BACT</name>
<keyword evidence="2" id="KW-1185">Reference proteome</keyword>
<accession>A0A975BRE9</accession>
<evidence type="ECO:0000313" key="2">
    <source>
        <dbReference type="Proteomes" id="UP000663722"/>
    </source>
</evidence>
<reference evidence="1" key="1">
    <citation type="journal article" date="2021" name="Microb. Physiol.">
        <title>Proteogenomic Insights into the Physiology of Marine, Sulfate-Reducing, Filamentous Desulfonema limicola and Desulfonema magnum.</title>
        <authorList>
            <person name="Schnaars V."/>
            <person name="Wohlbrand L."/>
            <person name="Scheve S."/>
            <person name="Hinrichs C."/>
            <person name="Reinhardt R."/>
            <person name="Rabus R."/>
        </authorList>
    </citation>
    <scope>NUCLEOTIDE SEQUENCE</scope>
    <source>
        <strain evidence="1">4be13</strain>
    </source>
</reference>
<sequence length="271" mass="31937">MIAVIDACTILNLLQIFLDEKYIGYLESVFQNVFISPKVFDEINENKYKNLSDENAISDIDTIIYSKIHKFVTNEDTEECCEIVKNATGYFKKNGEFYSVALALCLSRMEGNDFNEKILKVHFVTDDDGAKEDFSYFFKISQIGQILDSIDIVTLFYLKGHIAKKELSDFCISLKSLYNRKMAILVRETERIRGRQEESILRHFLSEILELLNTGETEELKKIKTHRNFTRVKRKEKKFNKLFEEFLKSDIGQKIEQIEKRRKNIEYIWKI</sequence>
<dbReference type="Proteomes" id="UP000663722">
    <property type="component" value="Chromosome"/>
</dbReference>
<dbReference type="EMBL" id="CP061800">
    <property type="protein sequence ID" value="QTA89695.1"/>
    <property type="molecule type" value="Genomic_DNA"/>
</dbReference>
<evidence type="ECO:0000313" key="1">
    <source>
        <dbReference type="EMBL" id="QTA89695.1"/>
    </source>
</evidence>
<gene>
    <name evidence="1" type="ORF">dnm_057520</name>
</gene>
<dbReference type="KEGG" id="dmm:dnm_057520"/>
<protein>
    <submittedName>
        <fullName evidence="1">Uncharacterized protein</fullName>
    </submittedName>
</protein>
<organism evidence="1 2">
    <name type="scientific">Desulfonema magnum</name>
    <dbReference type="NCBI Taxonomy" id="45655"/>
    <lineage>
        <taxon>Bacteria</taxon>
        <taxon>Pseudomonadati</taxon>
        <taxon>Thermodesulfobacteriota</taxon>
        <taxon>Desulfobacteria</taxon>
        <taxon>Desulfobacterales</taxon>
        <taxon>Desulfococcaceae</taxon>
        <taxon>Desulfonema</taxon>
    </lineage>
</organism>